<keyword evidence="3" id="KW-1185">Reference proteome</keyword>
<evidence type="ECO:0000256" key="1">
    <source>
        <dbReference type="SAM" id="Phobius"/>
    </source>
</evidence>
<feature type="transmembrane region" description="Helical" evidence="1">
    <location>
        <begin position="117"/>
        <end position="137"/>
    </location>
</feature>
<feature type="transmembrane region" description="Helical" evidence="1">
    <location>
        <begin position="85"/>
        <end position="110"/>
    </location>
</feature>
<dbReference type="RefSeq" id="WP_006293276.1">
    <property type="nucleotide sequence ID" value="NZ_GG770225.1"/>
</dbReference>
<organism evidence="2 3">
    <name type="scientific">Scardovia inopinata F0304</name>
    <dbReference type="NCBI Taxonomy" id="641146"/>
    <lineage>
        <taxon>Bacteria</taxon>
        <taxon>Bacillati</taxon>
        <taxon>Actinomycetota</taxon>
        <taxon>Actinomycetes</taxon>
        <taxon>Bifidobacteriales</taxon>
        <taxon>Bifidobacteriaceae</taxon>
        <taxon>Scardovia</taxon>
    </lineage>
</organism>
<reference evidence="2 3" key="1">
    <citation type="submission" date="2012-01" db="EMBL/GenBank/DDBJ databases">
        <title>The Genome Sequence of Scardovia inopinata F0304.</title>
        <authorList>
            <consortium name="The Broad Institute Genome Sequencing Platform"/>
            <person name="Ward D."/>
            <person name="Earl A."/>
            <person name="Feldgarden M."/>
            <person name="Gevers D."/>
            <person name="Young S."/>
            <person name="Zeng Q."/>
            <person name="Koehrsen M."/>
            <person name="Alvarado L."/>
            <person name="Berlin A.M."/>
            <person name="Borenstein D."/>
            <person name="Chapman S.B."/>
            <person name="Chen Z."/>
            <person name="Engels R."/>
            <person name="Freedman E."/>
            <person name="Gellesch M."/>
            <person name="Goldberg J."/>
            <person name="Griggs A."/>
            <person name="Gujja S."/>
            <person name="Heilman E.R."/>
            <person name="Heiman D.I."/>
            <person name="Hepburn T.A."/>
            <person name="Howarth C."/>
            <person name="Jen D."/>
            <person name="Larson L."/>
            <person name="Mehta T."/>
            <person name="Park D."/>
            <person name="Pearson M."/>
            <person name="Richards J."/>
            <person name="Roberts A."/>
            <person name="Saif S."/>
            <person name="Shea T.D."/>
            <person name="Shenoy N."/>
            <person name="Sisk P."/>
            <person name="Stolte C."/>
            <person name="Sykes S.N."/>
            <person name="Walk T."/>
            <person name="White J."/>
            <person name="Yandava C."/>
            <person name="Izard J."/>
            <person name="Baranova O.V."/>
            <person name="Blanton J.M."/>
            <person name="Tanner A.C."/>
            <person name="Dewhirst F."/>
            <person name="Haas B."/>
            <person name="Nusbaum C."/>
            <person name="Birren B."/>
        </authorList>
    </citation>
    <scope>NUCLEOTIDE SEQUENCE [LARGE SCALE GENOMIC DNA]</scope>
    <source>
        <strain evidence="2 3">F0304</strain>
    </source>
</reference>
<dbReference type="AlphaFoldDB" id="W5IK45"/>
<dbReference type="HOGENOM" id="CLU_105324_2_0_11"/>
<evidence type="ECO:0008006" key="4">
    <source>
        <dbReference type="Google" id="ProtNLM"/>
    </source>
</evidence>
<accession>W5IK45</accession>
<name>W5IK45_SCAIO</name>
<sequence length="147" mass="15938">MSNREDQQAPVSYSWPGWVRLTLSLLAGCAVGLIGTVSHRMGAAYNIPYGMVLSLLIVLGSAWSARARSGYADLVLHFVSSTATAWGLALTSKASSALVATGSVAFHTYFSTHVWQWWLYGIIVIQVVVAFFPASWFSSAKVKHDRG</sequence>
<feature type="transmembrane region" description="Helical" evidence="1">
    <location>
        <begin position="15"/>
        <end position="35"/>
    </location>
</feature>
<keyword evidence="1" id="KW-0472">Membrane</keyword>
<dbReference type="EMBL" id="ADCX01000004">
    <property type="protein sequence ID" value="EFG27267.1"/>
    <property type="molecule type" value="Genomic_DNA"/>
</dbReference>
<keyword evidence="1" id="KW-1133">Transmembrane helix</keyword>
<keyword evidence="1" id="KW-0812">Transmembrane</keyword>
<comment type="caution">
    <text evidence="2">The sequence shown here is derived from an EMBL/GenBank/DDBJ whole genome shotgun (WGS) entry which is preliminary data.</text>
</comment>
<gene>
    <name evidence="2" type="ORF">HMPREF9020_00908</name>
</gene>
<dbReference type="eggNOG" id="ENOG50333MW">
    <property type="taxonomic scope" value="Bacteria"/>
</dbReference>
<feature type="transmembrane region" description="Helical" evidence="1">
    <location>
        <begin position="47"/>
        <end position="65"/>
    </location>
</feature>
<proteinExistence type="predicted"/>
<evidence type="ECO:0000313" key="3">
    <source>
        <dbReference type="Proteomes" id="UP000005777"/>
    </source>
</evidence>
<protein>
    <recommendedName>
        <fullName evidence="4">Alcohol dehydrogenase</fullName>
    </recommendedName>
</protein>
<evidence type="ECO:0000313" key="2">
    <source>
        <dbReference type="EMBL" id="EFG27267.1"/>
    </source>
</evidence>
<dbReference type="Proteomes" id="UP000005777">
    <property type="component" value="Unassembled WGS sequence"/>
</dbReference>